<sequence>MSDPESHDPYVDSDGGLERNSSDEDSGGERERLPHHNDRVPNLDVYAFDPTDSEGPTIRPCGGTIPRLIDPRLINRKTMFGPIVVTLEDKIYVLATKPYSGNEEDNDNQPPLFKVFDPLHQSFKKLPYPPYYDSNSSSLYGYCAWGHKLVIDTDQSDLYLFDTHKETWENWPNKKEDKWNDEVDYRNYVFDAVVDFEGFLIGVVNRELAVYQLDLNGIPKLYRDLHELQGIFCPFLLVSKCLVGKCDGGRMWLVYSGKDLMDFRYTRVAVFRVSISEDLAGNRALSAELEAAEFYAFQCSNERVSSAFSMCHHSNNRDIEEKNLCGEIIAHDHPRG</sequence>
<evidence type="ECO:0000313" key="3">
    <source>
        <dbReference type="Proteomes" id="UP001457282"/>
    </source>
</evidence>
<organism evidence="2 3">
    <name type="scientific">Rubus argutus</name>
    <name type="common">Southern blackberry</name>
    <dbReference type="NCBI Taxonomy" id="59490"/>
    <lineage>
        <taxon>Eukaryota</taxon>
        <taxon>Viridiplantae</taxon>
        <taxon>Streptophyta</taxon>
        <taxon>Embryophyta</taxon>
        <taxon>Tracheophyta</taxon>
        <taxon>Spermatophyta</taxon>
        <taxon>Magnoliopsida</taxon>
        <taxon>eudicotyledons</taxon>
        <taxon>Gunneridae</taxon>
        <taxon>Pentapetalae</taxon>
        <taxon>rosids</taxon>
        <taxon>fabids</taxon>
        <taxon>Rosales</taxon>
        <taxon>Rosaceae</taxon>
        <taxon>Rosoideae</taxon>
        <taxon>Rosoideae incertae sedis</taxon>
        <taxon>Rubus</taxon>
    </lineage>
</organism>
<accession>A0AAW1XYJ0</accession>
<gene>
    <name evidence="2" type="ORF">M0R45_017752</name>
</gene>
<dbReference type="InterPro" id="IPR012871">
    <property type="entry name" value="DUF1668_ORYSA"/>
</dbReference>
<reference evidence="2 3" key="1">
    <citation type="journal article" date="2023" name="G3 (Bethesda)">
        <title>A chromosome-length genome assembly and annotation of blackberry (Rubus argutus, cv. 'Hillquist').</title>
        <authorList>
            <person name="Bruna T."/>
            <person name="Aryal R."/>
            <person name="Dudchenko O."/>
            <person name="Sargent D.J."/>
            <person name="Mead D."/>
            <person name="Buti M."/>
            <person name="Cavallini A."/>
            <person name="Hytonen T."/>
            <person name="Andres J."/>
            <person name="Pham M."/>
            <person name="Weisz D."/>
            <person name="Mascagni F."/>
            <person name="Usai G."/>
            <person name="Natali L."/>
            <person name="Bassil N."/>
            <person name="Fernandez G.E."/>
            <person name="Lomsadze A."/>
            <person name="Armour M."/>
            <person name="Olukolu B."/>
            <person name="Poorten T."/>
            <person name="Britton C."/>
            <person name="Davik J."/>
            <person name="Ashrafi H."/>
            <person name="Aiden E.L."/>
            <person name="Borodovsky M."/>
            <person name="Worthington M."/>
        </authorList>
    </citation>
    <scope>NUCLEOTIDE SEQUENCE [LARGE SCALE GENOMIC DNA]</scope>
    <source>
        <strain evidence="2">PI 553951</strain>
    </source>
</reference>
<dbReference type="AlphaFoldDB" id="A0AAW1XYJ0"/>
<protein>
    <recommendedName>
        <fullName evidence="4">F-box protein</fullName>
    </recommendedName>
</protein>
<proteinExistence type="predicted"/>
<dbReference type="Proteomes" id="UP001457282">
    <property type="component" value="Unassembled WGS sequence"/>
</dbReference>
<keyword evidence="3" id="KW-1185">Reference proteome</keyword>
<dbReference type="EMBL" id="JBEDUW010000003">
    <property type="protein sequence ID" value="KAK9941125.1"/>
    <property type="molecule type" value="Genomic_DNA"/>
</dbReference>
<evidence type="ECO:0000256" key="1">
    <source>
        <dbReference type="SAM" id="MobiDB-lite"/>
    </source>
</evidence>
<name>A0AAW1XYJ0_RUBAR</name>
<evidence type="ECO:0000313" key="2">
    <source>
        <dbReference type="EMBL" id="KAK9941125.1"/>
    </source>
</evidence>
<dbReference type="Pfam" id="PF07893">
    <property type="entry name" value="DUF1668"/>
    <property type="match status" value="1"/>
</dbReference>
<evidence type="ECO:0008006" key="4">
    <source>
        <dbReference type="Google" id="ProtNLM"/>
    </source>
</evidence>
<feature type="compositionally biased region" description="Basic and acidic residues" evidence="1">
    <location>
        <begin position="1"/>
        <end position="41"/>
    </location>
</feature>
<comment type="caution">
    <text evidence="2">The sequence shown here is derived from an EMBL/GenBank/DDBJ whole genome shotgun (WGS) entry which is preliminary data.</text>
</comment>
<feature type="region of interest" description="Disordered" evidence="1">
    <location>
        <begin position="1"/>
        <end position="42"/>
    </location>
</feature>